<comment type="caution">
    <text evidence="2">The sequence shown here is derived from an EMBL/GenBank/DDBJ whole genome shotgun (WGS) entry which is preliminary data.</text>
</comment>
<keyword evidence="3" id="KW-1185">Reference proteome</keyword>
<organism evidence="2 3">
    <name type="scientific">Neurospora hispaniola</name>
    <dbReference type="NCBI Taxonomy" id="588809"/>
    <lineage>
        <taxon>Eukaryota</taxon>
        <taxon>Fungi</taxon>
        <taxon>Dikarya</taxon>
        <taxon>Ascomycota</taxon>
        <taxon>Pezizomycotina</taxon>
        <taxon>Sordariomycetes</taxon>
        <taxon>Sordariomycetidae</taxon>
        <taxon>Sordariales</taxon>
        <taxon>Sordariaceae</taxon>
        <taxon>Neurospora</taxon>
    </lineage>
</organism>
<dbReference type="Proteomes" id="UP001285908">
    <property type="component" value="Unassembled WGS sequence"/>
</dbReference>
<dbReference type="PANTHER" id="PTHR13621:SF2">
    <property type="entry name" value="PROLINE-RICH PROTEIN PRCC"/>
    <property type="match status" value="1"/>
</dbReference>
<feature type="compositionally biased region" description="Polar residues" evidence="1">
    <location>
        <begin position="103"/>
        <end position="119"/>
    </location>
</feature>
<sequence length="435" mass="45736">MGLVDYGSDSDSDSEPVQQPVAPTPAPAVAPSTTKKPFQKLIDRSGSGSGKIIVNLGSAGTDSESRPAEDEPPAKRAKTVGGGSSRFSSFGSFLPAPKKTAPIANTASTSVPAGDNSNKPKPIGNLRTGAEPAFSRTGNGNEDDGFGESEPTSGPGFSSGLNLPAPKKTPAGPSIPEGQKPEEEVKLVGKPLMFKPLSVARKPQKKKAAVTPKTPATQSVGDKAATTTAPAPSAQVTVVAAQPAAPKRKQVSLFSMEEEEATPTPTTTTATTSATGAYEPLFTAPDPSTNYEYHEDDVTGDYDSYTAPTTSTYNSAPSNASHQQSLSSIADDLALNKTARRELFGRQRGGKNRDAFEIPEGAKIVNFNMEQEYEHNNALRASGEQVYNPVRSIAPGKHSLRQMVNMAQSNQSALEDSWAQGRNNRKDAAGKYGWK</sequence>
<feature type="compositionally biased region" description="Polar residues" evidence="1">
    <location>
        <begin position="306"/>
        <end position="326"/>
    </location>
</feature>
<feature type="compositionally biased region" description="Polar residues" evidence="1">
    <location>
        <begin position="150"/>
        <end position="161"/>
    </location>
</feature>
<dbReference type="GO" id="GO:0005634">
    <property type="term" value="C:nucleus"/>
    <property type="evidence" value="ECO:0007669"/>
    <property type="project" value="TreeGrafter"/>
</dbReference>
<protein>
    <submittedName>
        <fullName evidence="2">Mitotic checkpoint regulator, MAD2B-interacting-domain-containing protein</fullName>
    </submittedName>
</protein>
<feature type="region of interest" description="Disordered" evidence="1">
    <location>
        <begin position="1"/>
        <end position="182"/>
    </location>
</feature>
<feature type="compositionally biased region" description="Basic and acidic residues" evidence="1">
    <location>
        <begin position="63"/>
        <end position="74"/>
    </location>
</feature>
<reference evidence="2 3" key="1">
    <citation type="journal article" date="2023" name="Mol. Phylogenet. Evol.">
        <title>Genome-scale phylogeny and comparative genomics of the fungal order Sordariales.</title>
        <authorList>
            <person name="Hensen N."/>
            <person name="Bonometti L."/>
            <person name="Westerberg I."/>
            <person name="Brannstrom I.O."/>
            <person name="Guillou S."/>
            <person name="Cros-Aarteil S."/>
            <person name="Calhoun S."/>
            <person name="Haridas S."/>
            <person name="Kuo A."/>
            <person name="Mondo S."/>
            <person name="Pangilinan J."/>
            <person name="Riley R."/>
            <person name="LaButti K."/>
            <person name="Andreopoulos B."/>
            <person name="Lipzen A."/>
            <person name="Chen C."/>
            <person name="Yan M."/>
            <person name="Daum C."/>
            <person name="Ng V."/>
            <person name="Clum A."/>
            <person name="Steindorff A."/>
            <person name="Ohm R.A."/>
            <person name="Martin F."/>
            <person name="Silar P."/>
            <person name="Natvig D.O."/>
            <person name="Lalanne C."/>
            <person name="Gautier V."/>
            <person name="Ament-Velasquez S.L."/>
            <person name="Kruys A."/>
            <person name="Hutchinson M.I."/>
            <person name="Powell A.J."/>
            <person name="Barry K."/>
            <person name="Miller A.N."/>
            <person name="Grigoriev I.V."/>
            <person name="Debuchy R."/>
            <person name="Gladieux P."/>
            <person name="Hiltunen Thoren M."/>
            <person name="Johannesson H."/>
        </authorList>
    </citation>
    <scope>NUCLEOTIDE SEQUENCE [LARGE SCALE GENOMIC DNA]</scope>
    <source>
        <strain evidence="2 3">FGSC 10403</strain>
    </source>
</reference>
<dbReference type="InterPro" id="IPR018800">
    <property type="entry name" value="PRCC"/>
</dbReference>
<proteinExistence type="predicted"/>
<feature type="region of interest" description="Disordered" evidence="1">
    <location>
        <begin position="196"/>
        <end position="326"/>
    </location>
</feature>
<accession>A0AAJ0IAB8</accession>
<feature type="region of interest" description="Disordered" evidence="1">
    <location>
        <begin position="408"/>
        <end position="435"/>
    </location>
</feature>
<dbReference type="Pfam" id="PF10253">
    <property type="entry name" value="PRCC"/>
    <property type="match status" value="1"/>
</dbReference>
<name>A0AAJ0IAB8_9PEZI</name>
<evidence type="ECO:0000313" key="3">
    <source>
        <dbReference type="Proteomes" id="UP001285908"/>
    </source>
</evidence>
<feature type="compositionally biased region" description="Low complexity" evidence="1">
    <location>
        <begin position="262"/>
        <end position="277"/>
    </location>
</feature>
<evidence type="ECO:0000313" key="2">
    <source>
        <dbReference type="EMBL" id="KAK3494932.1"/>
    </source>
</evidence>
<dbReference type="AlphaFoldDB" id="A0AAJ0IAB8"/>
<dbReference type="RefSeq" id="XP_062694361.1">
    <property type="nucleotide sequence ID" value="XM_062832043.1"/>
</dbReference>
<gene>
    <name evidence="2" type="ORF">B0T23DRAFT_121379</name>
</gene>
<dbReference type="PANTHER" id="PTHR13621">
    <property type="entry name" value="PROLINE-RICH PROTEIN PRCC"/>
    <property type="match status" value="1"/>
</dbReference>
<feature type="compositionally biased region" description="Low complexity" evidence="1">
    <location>
        <begin position="209"/>
        <end position="245"/>
    </location>
</feature>
<dbReference type="EMBL" id="JAULSX010000003">
    <property type="protein sequence ID" value="KAK3494932.1"/>
    <property type="molecule type" value="Genomic_DNA"/>
</dbReference>
<dbReference type="GeneID" id="87869665"/>
<evidence type="ECO:0000256" key="1">
    <source>
        <dbReference type="SAM" id="MobiDB-lite"/>
    </source>
</evidence>